<dbReference type="STRING" id="666681.M301_0435"/>
<dbReference type="InterPro" id="IPR020942">
    <property type="entry name" value="Cyt_c_III_dom"/>
</dbReference>
<dbReference type="Proteomes" id="UP000000383">
    <property type="component" value="Chromosome"/>
</dbReference>
<dbReference type="InterPro" id="IPR051829">
    <property type="entry name" value="Multiheme_Cytochr_ET"/>
</dbReference>
<dbReference type="HOGENOM" id="CLU_019599_0_0_4"/>
<evidence type="ECO:0000256" key="1">
    <source>
        <dbReference type="ARBA" id="ARBA00022448"/>
    </source>
</evidence>
<evidence type="ECO:0000256" key="5">
    <source>
        <dbReference type="ARBA" id="ARBA00022982"/>
    </source>
</evidence>
<dbReference type="GO" id="GO:0020037">
    <property type="term" value="F:heme binding"/>
    <property type="evidence" value="ECO:0007669"/>
    <property type="project" value="InterPro"/>
</dbReference>
<dbReference type="eggNOG" id="COG0484">
    <property type="taxonomic scope" value="Bacteria"/>
</dbReference>
<evidence type="ECO:0000256" key="3">
    <source>
        <dbReference type="ARBA" id="ARBA00022723"/>
    </source>
</evidence>
<reference evidence="10" key="1">
    <citation type="submission" date="2010-05" db="EMBL/GenBank/DDBJ databases">
        <title>Complete sequence of Methylotenera sp. 301.</title>
        <authorList>
            <person name="Lucas S."/>
            <person name="Copeland A."/>
            <person name="Lapidus A."/>
            <person name="Cheng J.-F."/>
            <person name="Bruce D."/>
            <person name="Goodwin L."/>
            <person name="Pitluck S."/>
            <person name="Clum A."/>
            <person name="Land M."/>
            <person name="Hauser L."/>
            <person name="Kyrpides N."/>
            <person name="Ivanova N."/>
            <person name="Chistoservova L."/>
            <person name="Kalyuzhnaya M."/>
            <person name="Woyke T."/>
        </authorList>
    </citation>
    <scope>NUCLEOTIDE SEQUENCE [LARGE SCALE GENOMIC DNA]</scope>
    <source>
        <strain evidence="10">301</strain>
    </source>
</reference>
<keyword evidence="2" id="KW-0349">Heme</keyword>
<proteinExistence type="predicted"/>
<reference evidence="9 10" key="2">
    <citation type="journal article" date="2011" name="J. Bacteriol.">
        <title>Genomes of three methylotrophs from a single niche uncover genetic and metabolic divergence of Methylophilaceae.</title>
        <authorList>
            <person name="Lapidus A."/>
            <person name="Clum A."/>
            <person name="Labutti K."/>
            <person name="Kaluzhnaya M.G."/>
            <person name="Lim S."/>
            <person name="Beck D.A."/>
            <person name="Glavina Del Rio T."/>
            <person name="Nolan M."/>
            <person name="Mavromatis K."/>
            <person name="Huntemann M."/>
            <person name="Lucas S."/>
            <person name="Lidstrom M.E."/>
            <person name="Ivanova N."/>
            <person name="Chistoserdova L."/>
        </authorList>
    </citation>
    <scope>NUCLEOTIDE SEQUENCE [LARGE SCALE GENOMIC DNA]</scope>
    <source>
        <strain evidence="9 10">301</strain>
    </source>
</reference>
<dbReference type="CDD" id="cd08168">
    <property type="entry name" value="Cytochrom_C3"/>
    <property type="match status" value="1"/>
</dbReference>
<feature type="signal peptide" evidence="7">
    <location>
        <begin position="1"/>
        <end position="20"/>
    </location>
</feature>
<dbReference type="OrthoDB" id="9814800at2"/>
<gene>
    <name evidence="9" type="ordered locus">M301_0435</name>
</gene>
<feature type="chain" id="PRO_5003094847" evidence="7">
    <location>
        <begin position="21"/>
        <end position="666"/>
    </location>
</feature>
<name>D7DMA8_METV0</name>
<dbReference type="PANTHER" id="PTHR35038:SF8">
    <property type="entry name" value="C-TYPE POLYHEME CYTOCHROME OMCC"/>
    <property type="match status" value="1"/>
</dbReference>
<dbReference type="PANTHER" id="PTHR35038">
    <property type="entry name" value="DISSIMILATORY SULFITE REDUCTASE SIRA"/>
    <property type="match status" value="1"/>
</dbReference>
<keyword evidence="4 7" id="KW-0732">Signal</keyword>
<dbReference type="InterPro" id="IPR036280">
    <property type="entry name" value="Multihaem_cyt_sf"/>
</dbReference>
<evidence type="ECO:0000256" key="2">
    <source>
        <dbReference type="ARBA" id="ARBA00022617"/>
    </source>
</evidence>
<keyword evidence="1" id="KW-0813">Transport</keyword>
<accession>D7DMA8</accession>
<dbReference type="GO" id="GO:0009055">
    <property type="term" value="F:electron transfer activity"/>
    <property type="evidence" value="ECO:0007669"/>
    <property type="project" value="InterPro"/>
</dbReference>
<keyword evidence="5" id="KW-0249">Electron transport</keyword>
<evidence type="ECO:0000256" key="4">
    <source>
        <dbReference type="ARBA" id="ARBA00022729"/>
    </source>
</evidence>
<dbReference type="KEGG" id="meh:M301_0435"/>
<feature type="domain" description="Class III cytochrome C" evidence="8">
    <location>
        <begin position="36"/>
        <end position="99"/>
    </location>
</feature>
<evidence type="ECO:0000313" key="10">
    <source>
        <dbReference type="Proteomes" id="UP000000383"/>
    </source>
</evidence>
<keyword evidence="6" id="KW-0408">Iron</keyword>
<evidence type="ECO:0000256" key="6">
    <source>
        <dbReference type="ARBA" id="ARBA00023004"/>
    </source>
</evidence>
<keyword evidence="10" id="KW-1185">Reference proteome</keyword>
<dbReference type="AlphaFoldDB" id="D7DMA8"/>
<dbReference type="GO" id="GO:0046872">
    <property type="term" value="F:metal ion binding"/>
    <property type="evidence" value="ECO:0007669"/>
    <property type="project" value="UniProtKB-KW"/>
</dbReference>
<sequence precursor="true">MLRFISLFVLTFFLSLNAGADTLESVMMPGKVIQGHVKWEDDCKQCHKKFDKEGQNQLCKDCHKDINKDVSQKKGLHGRLKESRNCVECHTEHKGRAAQIAPINEKTFKHSQTDFELKGAHADATKTECKECHKPKVKYRDAPSACNACHKKDDKHDGTLGVDCQSCHNEKNWKETRERFDHNKSDFALEGKHADVKCDECHKSKKYKEAPKDCFSCHKKDDKHKGTLGQKCANCHTAKDWKETTFDHGKDAHFVLRGKHATAKCESCHKPSAPSLKLPTSCVACHKGDDKHEGTLGNRCEKCHVEKSWTSTPGFDHDDTKFPLLDKHKAAKCQTCHKNGMQEKLPLLCNDCHKKEDDTKGHKGDFGTKCESCHTAKDWKLPSKFDHTRDTKYPLKDKHKDTKCVECHKGKLYGQNLKTDCYSCHKKDDDNKGHKGRYDQKCETCHIEKTWKTLIFDHDRDTKYKLLDKHRATKCDSCHKANLYKDKVKSTCVSCHKSDDKHKGQEGDKCEDCHNAKSWKDAKFDHAKSKFPLLGKHFKVECKKCHLTAEFKDAKSECVSCHTKDDVHKLKLGPACETCHNARDWKAWDFDHDKKTKFKLDGGHKGIGCYECHRVPSKGAKLVTSVTCGDCHSSDDVHDGSFGRQCERCHVSNTWSEVKMGVGVSR</sequence>
<evidence type="ECO:0000259" key="8">
    <source>
        <dbReference type="Pfam" id="PF02085"/>
    </source>
</evidence>
<protein>
    <submittedName>
        <fullName evidence="9">Cytochrome c family protein</fullName>
    </submittedName>
</protein>
<organism evidence="9 10">
    <name type="scientific">Methylotenera versatilis (strain 301)</name>
    <dbReference type="NCBI Taxonomy" id="666681"/>
    <lineage>
        <taxon>Bacteria</taxon>
        <taxon>Pseudomonadati</taxon>
        <taxon>Pseudomonadota</taxon>
        <taxon>Betaproteobacteria</taxon>
        <taxon>Nitrosomonadales</taxon>
        <taxon>Methylophilaceae</taxon>
        <taxon>Methylotenera</taxon>
    </lineage>
</organism>
<evidence type="ECO:0000313" key="9">
    <source>
        <dbReference type="EMBL" id="ADI28819.1"/>
    </source>
</evidence>
<evidence type="ECO:0000256" key="7">
    <source>
        <dbReference type="SAM" id="SignalP"/>
    </source>
</evidence>
<dbReference type="Pfam" id="PF02085">
    <property type="entry name" value="Cytochrom_CIII"/>
    <property type="match status" value="1"/>
</dbReference>
<dbReference type="EMBL" id="CP002056">
    <property type="protein sequence ID" value="ADI28819.1"/>
    <property type="molecule type" value="Genomic_DNA"/>
</dbReference>
<dbReference type="RefSeq" id="WP_013147135.1">
    <property type="nucleotide sequence ID" value="NC_014207.1"/>
</dbReference>
<dbReference type="Gene3D" id="3.90.10.10">
    <property type="entry name" value="Cytochrome C3"/>
    <property type="match status" value="8"/>
</dbReference>
<keyword evidence="3" id="KW-0479">Metal-binding</keyword>
<dbReference type="SUPFAM" id="SSF48695">
    <property type="entry name" value="Multiheme cytochromes"/>
    <property type="match status" value="3"/>
</dbReference>